<keyword evidence="2" id="KW-1185">Reference proteome</keyword>
<accession>A0ABM5NU21</accession>
<evidence type="ECO:0000313" key="2">
    <source>
        <dbReference type="Proteomes" id="UP000017590"/>
    </source>
</evidence>
<gene>
    <name evidence="1" type="ORF">CAETHG_1646</name>
</gene>
<dbReference type="RefSeq" id="WP_023162371.1">
    <property type="nucleotide sequence ID" value="NC_022592.1"/>
</dbReference>
<proteinExistence type="predicted"/>
<dbReference type="EMBL" id="CP006763">
    <property type="protein sequence ID" value="AGY75867.1"/>
    <property type="molecule type" value="Genomic_DNA"/>
</dbReference>
<organism evidence="1 2">
    <name type="scientific">Clostridium autoethanogenum DSM 10061</name>
    <dbReference type="NCBI Taxonomy" id="1341692"/>
    <lineage>
        <taxon>Bacteria</taxon>
        <taxon>Bacillati</taxon>
        <taxon>Bacillota</taxon>
        <taxon>Clostridia</taxon>
        <taxon>Eubacteriales</taxon>
        <taxon>Clostridiaceae</taxon>
        <taxon>Clostridium</taxon>
    </lineage>
</organism>
<dbReference type="Proteomes" id="UP000017590">
    <property type="component" value="Chromosome"/>
</dbReference>
<name>A0ABM5NU21_9CLOT</name>
<evidence type="ECO:0000313" key="1">
    <source>
        <dbReference type="EMBL" id="AGY75867.1"/>
    </source>
</evidence>
<protein>
    <submittedName>
        <fullName evidence="1">Uncharacterized protein</fullName>
    </submittedName>
</protein>
<sequence length="160" mass="18566">MGKITYIIPMVFKKGGKINYRDYQKQFDAAMNEFNRRAKKVNKARKILKVETTENQFNVFLESWDTLQNPSKALNVFSQTLATMQIFKDFLDSQRHLLRNNGKATVVVKKAEVIINDCKLIQTLTDIVLGGELNESIQKKYARKEAKENVTRIAKEYMLL</sequence>
<reference evidence="2" key="1">
    <citation type="journal article" date="2014" name="Biotechnol. Biofuels">
        <title>Comparison of single-molecule sequencing and hybrid approaches for finishing the genome of Clostridium autoethanogenum and analysis of CRISPR systems in industrial relevant Clostridia.</title>
        <authorList>
            <person name="Brown S.D."/>
            <person name="Nagaraju S."/>
            <person name="Utturkar S."/>
            <person name="De Tissera S."/>
            <person name="Segovia S."/>
            <person name="Mitchell W."/>
            <person name="Land M.L."/>
            <person name="Dassanayake A."/>
            <person name="Kopke M."/>
        </authorList>
    </citation>
    <scope>NUCLEOTIDE SEQUENCE [LARGE SCALE GENOMIC DNA]</scope>
    <source>
        <strain evidence="2">DSM 10061</strain>
    </source>
</reference>